<keyword evidence="1" id="KW-0813">Transport</keyword>
<keyword evidence="2" id="KW-0349">Heme</keyword>
<dbReference type="STRING" id="335543.Sfum_4047"/>
<evidence type="ECO:0000259" key="7">
    <source>
        <dbReference type="Pfam" id="PF02085"/>
    </source>
</evidence>
<dbReference type="InterPro" id="IPR036280">
    <property type="entry name" value="Multihaem_cyt_sf"/>
</dbReference>
<dbReference type="SUPFAM" id="SSF48695">
    <property type="entry name" value="Multiheme cytochromes"/>
    <property type="match status" value="1"/>
</dbReference>
<dbReference type="GO" id="GO:0009055">
    <property type="term" value="F:electron transfer activity"/>
    <property type="evidence" value="ECO:0007669"/>
    <property type="project" value="InterPro"/>
</dbReference>
<dbReference type="eggNOG" id="COG0484">
    <property type="taxonomic scope" value="Bacteria"/>
</dbReference>
<evidence type="ECO:0000256" key="1">
    <source>
        <dbReference type="ARBA" id="ARBA00022448"/>
    </source>
</evidence>
<feature type="chain" id="PRO_5002626944" evidence="6">
    <location>
        <begin position="28"/>
        <end position="149"/>
    </location>
</feature>
<dbReference type="HOGENOM" id="CLU_125874_4_0_7"/>
<evidence type="ECO:0000256" key="5">
    <source>
        <dbReference type="ARBA" id="ARBA00023004"/>
    </source>
</evidence>
<evidence type="ECO:0000313" key="9">
    <source>
        <dbReference type="Proteomes" id="UP000001784"/>
    </source>
</evidence>
<dbReference type="Gene3D" id="3.90.10.10">
    <property type="entry name" value="Cytochrome C3"/>
    <property type="match status" value="1"/>
</dbReference>
<protein>
    <submittedName>
        <fullName evidence="8">Cytochrome c, class III</fullName>
    </submittedName>
</protein>
<gene>
    <name evidence="8" type="ordered locus">Sfum_4047</name>
</gene>
<dbReference type="InterPro" id="IPR020942">
    <property type="entry name" value="Cyt_c_III_dom"/>
</dbReference>
<organism evidence="8 9">
    <name type="scientific">Syntrophobacter fumaroxidans (strain DSM 10017 / MPOB)</name>
    <dbReference type="NCBI Taxonomy" id="335543"/>
    <lineage>
        <taxon>Bacteria</taxon>
        <taxon>Pseudomonadati</taxon>
        <taxon>Thermodesulfobacteriota</taxon>
        <taxon>Syntrophobacteria</taxon>
        <taxon>Syntrophobacterales</taxon>
        <taxon>Syntrophobacteraceae</taxon>
        <taxon>Syntrophobacter</taxon>
    </lineage>
</organism>
<evidence type="ECO:0000256" key="3">
    <source>
        <dbReference type="ARBA" id="ARBA00022723"/>
    </source>
</evidence>
<keyword evidence="6" id="KW-0732">Signal</keyword>
<proteinExistence type="predicted"/>
<dbReference type="KEGG" id="sfu:Sfum_4047"/>
<dbReference type="EMBL" id="CP000478">
    <property type="protein sequence ID" value="ABK19713.1"/>
    <property type="molecule type" value="Genomic_DNA"/>
</dbReference>
<reference evidence="8 9" key="1">
    <citation type="submission" date="2006-10" db="EMBL/GenBank/DDBJ databases">
        <title>Complete sequence of Syntrophobacter fumaroxidans MPOB.</title>
        <authorList>
            <consortium name="US DOE Joint Genome Institute"/>
            <person name="Copeland A."/>
            <person name="Lucas S."/>
            <person name="Lapidus A."/>
            <person name="Barry K."/>
            <person name="Detter J.C."/>
            <person name="Glavina del Rio T."/>
            <person name="Hammon N."/>
            <person name="Israni S."/>
            <person name="Pitluck S."/>
            <person name="Goltsman E.G."/>
            <person name="Martinez M."/>
            <person name="Schmutz J."/>
            <person name="Larimer F."/>
            <person name="Land M."/>
            <person name="Hauser L."/>
            <person name="Kyrpides N."/>
            <person name="Kim E."/>
            <person name="Boone D.R."/>
            <person name="Brockman F."/>
            <person name="Culley D."/>
            <person name="Ferry J."/>
            <person name="Gunsalus R."/>
            <person name="McInerney M.J."/>
            <person name="Morrison M."/>
            <person name="Plugge C."/>
            <person name="Rohlin L."/>
            <person name="Scholten J."/>
            <person name="Sieber J."/>
            <person name="Stams A.J.M."/>
            <person name="Worm P."/>
            <person name="Henstra A.M."/>
            <person name="Richardson P."/>
        </authorList>
    </citation>
    <scope>NUCLEOTIDE SEQUENCE [LARGE SCALE GENOMIC DNA]</scope>
    <source>
        <strain evidence="9">DSM 10017 / MPOB</strain>
    </source>
</reference>
<evidence type="ECO:0000256" key="4">
    <source>
        <dbReference type="ARBA" id="ARBA00022982"/>
    </source>
</evidence>
<dbReference type="AlphaFoldDB" id="A0LQL1"/>
<dbReference type="GO" id="GO:0020037">
    <property type="term" value="F:heme binding"/>
    <property type="evidence" value="ECO:0007669"/>
    <property type="project" value="InterPro"/>
</dbReference>
<evidence type="ECO:0000313" key="8">
    <source>
        <dbReference type="EMBL" id="ABK19713.1"/>
    </source>
</evidence>
<feature type="signal peptide" evidence="6">
    <location>
        <begin position="1"/>
        <end position="27"/>
    </location>
</feature>
<name>A0LQL1_SYNFM</name>
<dbReference type="Pfam" id="PF02085">
    <property type="entry name" value="Cytochrom_CIII"/>
    <property type="match status" value="1"/>
</dbReference>
<feature type="domain" description="Class III cytochrome C" evidence="7">
    <location>
        <begin position="42"/>
        <end position="144"/>
    </location>
</feature>
<keyword evidence="9" id="KW-1185">Reference proteome</keyword>
<keyword evidence="5" id="KW-0408">Iron</keyword>
<dbReference type="Proteomes" id="UP000001784">
    <property type="component" value="Chromosome"/>
</dbReference>
<dbReference type="OrthoDB" id="5421852at2"/>
<sequence length="149" mass="16554">MRRGSKLFSCVSVAVTLIFAAAVFVFAAEKAPDVITIKDGLWPTPTKAAVELTHKKHAEDYKIACAECHHVYKDGKNVWKEGDAVDKCSKCHNEPTIQGELKLPPEQQKLNLKIAFHKNCQECHKKHKQEKPDTKAPVTCAGCHPAPQK</sequence>
<accession>A0LQL1</accession>
<dbReference type="GO" id="GO:0046872">
    <property type="term" value="F:metal ion binding"/>
    <property type="evidence" value="ECO:0007669"/>
    <property type="project" value="UniProtKB-KW"/>
</dbReference>
<dbReference type="CDD" id="cd08168">
    <property type="entry name" value="Cytochrom_C3"/>
    <property type="match status" value="1"/>
</dbReference>
<evidence type="ECO:0000256" key="6">
    <source>
        <dbReference type="SAM" id="SignalP"/>
    </source>
</evidence>
<evidence type="ECO:0000256" key="2">
    <source>
        <dbReference type="ARBA" id="ARBA00022617"/>
    </source>
</evidence>
<dbReference type="RefSeq" id="WP_011700826.1">
    <property type="nucleotide sequence ID" value="NC_008554.1"/>
</dbReference>
<keyword evidence="4" id="KW-0249">Electron transport</keyword>
<dbReference type="InParanoid" id="A0LQL1"/>
<keyword evidence="3" id="KW-0479">Metal-binding</keyword>